<comment type="caution">
    <text evidence="7">The sequence shown here is derived from an EMBL/GenBank/DDBJ whole genome shotgun (WGS) entry which is preliminary data.</text>
</comment>
<name>S9ZP29_9RHOO</name>
<organism evidence="7 8">
    <name type="scientific">Thauera terpenica 58Eu</name>
    <dbReference type="NCBI Taxonomy" id="1348657"/>
    <lineage>
        <taxon>Bacteria</taxon>
        <taxon>Pseudomonadati</taxon>
        <taxon>Pseudomonadota</taxon>
        <taxon>Betaproteobacteria</taxon>
        <taxon>Rhodocyclales</taxon>
        <taxon>Zoogloeaceae</taxon>
        <taxon>Thauera</taxon>
    </lineage>
</organism>
<dbReference type="eggNOG" id="COG3346">
    <property type="taxonomic scope" value="Bacteria"/>
</dbReference>
<dbReference type="InterPro" id="IPR002994">
    <property type="entry name" value="Surf1/Shy1"/>
</dbReference>
<evidence type="ECO:0000313" key="8">
    <source>
        <dbReference type="Proteomes" id="UP000015455"/>
    </source>
</evidence>
<dbReference type="Pfam" id="PF02104">
    <property type="entry name" value="SURF1"/>
    <property type="match status" value="1"/>
</dbReference>
<evidence type="ECO:0000313" key="7">
    <source>
        <dbReference type="EMBL" id="EPZ15282.1"/>
    </source>
</evidence>
<dbReference type="EMBL" id="ATJV01000059">
    <property type="protein sequence ID" value="EPZ15282.1"/>
    <property type="molecule type" value="Genomic_DNA"/>
</dbReference>
<evidence type="ECO:0000256" key="6">
    <source>
        <dbReference type="RuleBase" id="RU363076"/>
    </source>
</evidence>
<dbReference type="PANTHER" id="PTHR23427">
    <property type="entry name" value="SURFEIT LOCUS PROTEIN"/>
    <property type="match status" value="1"/>
</dbReference>
<sequence>MSRARFPAAVRMLTPLLAGLLVIAVTVMLGNWQVRRAQQKTALQAVLDAAAQRPAEAVAASAALREAADKEGAGRDLSPAQAVERGQRVLLKGEWLASATAFLDNRTHAGRAGYHVLTPLRLADGSGVVLVNRGWVAADADRTVLPEVALAPAQVTLEARVHLPEADAFTLAKAGQTEAGRVWQAVDLSRLAARADVSLPLCSTSGAGVACLASWLALQTSDTTDGLVRDWPLPAAGIDRHRGYAFQWYCLAALGAALTARYAWRLFSRRHHDDRNPRLVGS</sequence>
<evidence type="ECO:0000256" key="1">
    <source>
        <dbReference type="ARBA" id="ARBA00004370"/>
    </source>
</evidence>
<feature type="transmembrane region" description="Helical" evidence="6">
    <location>
        <begin position="246"/>
        <end position="264"/>
    </location>
</feature>
<dbReference type="PROSITE" id="PS50895">
    <property type="entry name" value="SURF1"/>
    <property type="match status" value="1"/>
</dbReference>
<keyword evidence="6" id="KW-1003">Cell membrane</keyword>
<evidence type="ECO:0000256" key="3">
    <source>
        <dbReference type="ARBA" id="ARBA00022692"/>
    </source>
</evidence>
<evidence type="ECO:0000256" key="2">
    <source>
        <dbReference type="ARBA" id="ARBA00007165"/>
    </source>
</evidence>
<dbReference type="Proteomes" id="UP000015455">
    <property type="component" value="Unassembled WGS sequence"/>
</dbReference>
<dbReference type="AlphaFoldDB" id="S9ZP29"/>
<reference evidence="7 8" key="1">
    <citation type="submission" date="2013-06" db="EMBL/GenBank/DDBJ databases">
        <title>Draft genome sequence of Thauera terpenica.</title>
        <authorList>
            <person name="Liu B."/>
            <person name="Frostegard A.H."/>
            <person name="Shapleigh J.P."/>
        </authorList>
    </citation>
    <scope>NUCLEOTIDE SEQUENCE [LARGE SCALE GENOMIC DNA]</scope>
    <source>
        <strain evidence="7 8">58Eu</strain>
    </source>
</reference>
<accession>S9ZP29</accession>
<keyword evidence="5 6" id="KW-0472">Membrane</keyword>
<dbReference type="InterPro" id="IPR045214">
    <property type="entry name" value="Surf1/Surf4"/>
</dbReference>
<gene>
    <name evidence="7" type="ORF">M622_03910</name>
</gene>
<comment type="subcellular location">
    <subcellularLocation>
        <location evidence="6">Cell membrane</location>
        <topology evidence="6">Multi-pass membrane protein</topology>
    </subcellularLocation>
    <subcellularLocation>
        <location evidence="1">Membrane</location>
    </subcellularLocation>
</comment>
<dbReference type="RefSeq" id="WP_021249675.1">
    <property type="nucleotide sequence ID" value="NZ_ATJV01000059.1"/>
</dbReference>
<dbReference type="GO" id="GO:0005886">
    <property type="term" value="C:plasma membrane"/>
    <property type="evidence" value="ECO:0007669"/>
    <property type="project" value="UniProtKB-SubCell"/>
</dbReference>
<comment type="similarity">
    <text evidence="2 6">Belongs to the SURF1 family.</text>
</comment>
<keyword evidence="8" id="KW-1185">Reference proteome</keyword>
<keyword evidence="3 6" id="KW-0812">Transmembrane</keyword>
<comment type="caution">
    <text evidence="6">Lacks conserved residue(s) required for the propagation of feature annotation.</text>
</comment>
<dbReference type="CDD" id="cd06662">
    <property type="entry name" value="SURF1"/>
    <property type="match status" value="1"/>
</dbReference>
<proteinExistence type="inferred from homology"/>
<evidence type="ECO:0000256" key="5">
    <source>
        <dbReference type="ARBA" id="ARBA00023136"/>
    </source>
</evidence>
<keyword evidence="4 6" id="KW-1133">Transmembrane helix</keyword>
<protein>
    <recommendedName>
        <fullName evidence="6">SURF1-like protein</fullName>
    </recommendedName>
</protein>
<dbReference type="STRING" id="1348657.M622_03910"/>
<dbReference type="PANTHER" id="PTHR23427:SF2">
    <property type="entry name" value="SURFEIT LOCUS PROTEIN 1"/>
    <property type="match status" value="1"/>
</dbReference>
<evidence type="ECO:0000256" key="4">
    <source>
        <dbReference type="ARBA" id="ARBA00022989"/>
    </source>
</evidence>
<dbReference type="PATRIC" id="fig|1348657.5.peg.2260"/>